<gene>
    <name evidence="2" type="ORF">P8V03_18145</name>
</gene>
<keyword evidence="3" id="KW-1185">Reference proteome</keyword>
<proteinExistence type="predicted"/>
<evidence type="ECO:0000259" key="1">
    <source>
        <dbReference type="Pfam" id="PF05504"/>
    </source>
</evidence>
<reference evidence="2 3" key="1">
    <citation type="submission" date="2023-04" db="EMBL/GenBank/DDBJ databases">
        <title>Clostridium tannerae sp. nov., isolated from the fecal material of an alpaca.</title>
        <authorList>
            <person name="Miller S."/>
            <person name="Hendry M."/>
            <person name="King J."/>
            <person name="Sankaranarayanan K."/>
            <person name="Lawson P.A."/>
        </authorList>
    </citation>
    <scope>NUCLEOTIDE SEQUENCE [LARGE SCALE GENOMIC DNA]</scope>
    <source>
        <strain evidence="2 3">A1-XYC3</strain>
    </source>
</reference>
<organism evidence="2 3">
    <name type="scientific">Clostridium tanneri</name>
    <dbReference type="NCBI Taxonomy" id="3037988"/>
    <lineage>
        <taxon>Bacteria</taxon>
        <taxon>Bacillati</taxon>
        <taxon>Bacillota</taxon>
        <taxon>Clostridia</taxon>
        <taxon>Eubacteriales</taxon>
        <taxon>Clostridiaceae</taxon>
        <taxon>Clostridium</taxon>
    </lineage>
</organism>
<dbReference type="Proteomes" id="UP001281656">
    <property type="component" value="Unassembled WGS sequence"/>
</dbReference>
<dbReference type="InterPro" id="IPR046953">
    <property type="entry name" value="Spore_GerAC-like_C"/>
</dbReference>
<protein>
    <submittedName>
        <fullName evidence="2">Ger(X)C family spore germination C-terminal domain-containing protein</fullName>
    </submittedName>
</protein>
<dbReference type="EMBL" id="JARUJP010000039">
    <property type="protein sequence ID" value="MDW8803061.1"/>
    <property type="molecule type" value="Genomic_DNA"/>
</dbReference>
<comment type="caution">
    <text evidence="2">The sequence shown here is derived from an EMBL/GenBank/DDBJ whole genome shotgun (WGS) entry which is preliminary data.</text>
</comment>
<evidence type="ECO:0000313" key="3">
    <source>
        <dbReference type="Proteomes" id="UP001281656"/>
    </source>
</evidence>
<accession>A0ABU4JYS4</accession>
<sequence length="68" mass="8039">MLPSIYLVMKLLKHLSQVGSDPVGFGEILRTKENKYWKSIKWKDLYKYAYFNVEAKINFDFYGAVTNQ</sequence>
<dbReference type="Pfam" id="PF05504">
    <property type="entry name" value="Spore_GerAC"/>
    <property type="match status" value="1"/>
</dbReference>
<evidence type="ECO:0000313" key="2">
    <source>
        <dbReference type="EMBL" id="MDW8803061.1"/>
    </source>
</evidence>
<dbReference type="InterPro" id="IPR038501">
    <property type="entry name" value="Spore_GerAC_C_sf"/>
</dbReference>
<name>A0ABU4JYS4_9CLOT</name>
<feature type="domain" description="Spore germination GerAC-like C-terminal" evidence="1">
    <location>
        <begin position="8"/>
        <end position="58"/>
    </location>
</feature>
<dbReference type="Gene3D" id="3.30.300.210">
    <property type="entry name" value="Nutrient germinant receptor protein C, domain 3"/>
    <property type="match status" value="1"/>
</dbReference>
<dbReference type="RefSeq" id="WP_318799243.1">
    <property type="nucleotide sequence ID" value="NZ_JARUJP010000039.1"/>
</dbReference>